<dbReference type="Proteomes" id="UP001230005">
    <property type="component" value="Unassembled WGS sequence"/>
</dbReference>
<dbReference type="Pfam" id="PF04883">
    <property type="entry name" value="HK97-gp10_like"/>
    <property type="match status" value="1"/>
</dbReference>
<dbReference type="EMBL" id="JAUSUG010000008">
    <property type="protein sequence ID" value="MDQ0254927.1"/>
    <property type="molecule type" value="Genomic_DNA"/>
</dbReference>
<gene>
    <name evidence="1" type="ORF">J2S74_002309</name>
</gene>
<sequence>MPRKKSKVTFQNNIPKFKKQYKENKGKLLTGIGEHTLSNVQLRSPVSSSALRDSYNYKTDEAKGEVILGSSAEHAPYVEFGTGKYAEKGDGRKTPWAYEDPKTGEIIFTHGMRPQPTLRPAADDTKGVIKQLAATIMKM</sequence>
<name>A0ABT9ZUL6_9BACI</name>
<accession>A0ABT9ZUL6</accession>
<dbReference type="InterPro" id="IPR010064">
    <property type="entry name" value="HK97-gp10_tail"/>
</dbReference>
<protein>
    <submittedName>
        <fullName evidence="1">HK97 gp10 family phage protein</fullName>
    </submittedName>
</protein>
<evidence type="ECO:0000313" key="1">
    <source>
        <dbReference type="EMBL" id="MDQ0254927.1"/>
    </source>
</evidence>
<dbReference type="RefSeq" id="WP_307325573.1">
    <property type="nucleotide sequence ID" value="NZ_JAUSUG010000008.1"/>
</dbReference>
<comment type="caution">
    <text evidence="1">The sequence shown here is derived from an EMBL/GenBank/DDBJ whole genome shotgun (WGS) entry which is preliminary data.</text>
</comment>
<keyword evidence="2" id="KW-1185">Reference proteome</keyword>
<evidence type="ECO:0000313" key="2">
    <source>
        <dbReference type="Proteomes" id="UP001230005"/>
    </source>
</evidence>
<proteinExistence type="predicted"/>
<organism evidence="1 2">
    <name type="scientific">Evansella vedderi</name>
    <dbReference type="NCBI Taxonomy" id="38282"/>
    <lineage>
        <taxon>Bacteria</taxon>
        <taxon>Bacillati</taxon>
        <taxon>Bacillota</taxon>
        <taxon>Bacilli</taxon>
        <taxon>Bacillales</taxon>
        <taxon>Bacillaceae</taxon>
        <taxon>Evansella</taxon>
    </lineage>
</organism>
<reference evidence="1 2" key="1">
    <citation type="submission" date="2023-07" db="EMBL/GenBank/DDBJ databases">
        <title>Genomic Encyclopedia of Type Strains, Phase IV (KMG-IV): sequencing the most valuable type-strain genomes for metagenomic binning, comparative biology and taxonomic classification.</title>
        <authorList>
            <person name="Goeker M."/>
        </authorList>
    </citation>
    <scope>NUCLEOTIDE SEQUENCE [LARGE SCALE GENOMIC DNA]</scope>
    <source>
        <strain evidence="1 2">DSM 9768</strain>
    </source>
</reference>